<protein>
    <submittedName>
        <fullName evidence="6">ADAMTS like 5</fullName>
    </submittedName>
</protein>
<dbReference type="GO" id="GO:0031012">
    <property type="term" value="C:extracellular matrix"/>
    <property type="evidence" value="ECO:0007669"/>
    <property type="project" value="TreeGrafter"/>
</dbReference>
<keyword evidence="3" id="KW-1015">Disulfide bond</keyword>
<feature type="region of interest" description="Disordered" evidence="4">
    <location>
        <begin position="88"/>
        <end position="116"/>
    </location>
</feature>
<feature type="compositionally biased region" description="Low complexity" evidence="4">
    <location>
        <begin position="97"/>
        <end position="115"/>
    </location>
</feature>
<evidence type="ECO:0000256" key="3">
    <source>
        <dbReference type="ARBA" id="ARBA00023157"/>
    </source>
</evidence>
<dbReference type="PANTHER" id="PTHR13723:SF310">
    <property type="entry name" value="ADAMTS-LIKE 5"/>
    <property type="match status" value="1"/>
</dbReference>
<dbReference type="AlphaFoldDB" id="A0A3B5L116"/>
<evidence type="ECO:0000313" key="6">
    <source>
        <dbReference type="Ensembl" id="ENSXCOP00000003576.1"/>
    </source>
</evidence>
<proteinExistence type="predicted"/>
<evidence type="ECO:0000259" key="5">
    <source>
        <dbReference type="PROSITE" id="PS50189"/>
    </source>
</evidence>
<name>A0A3B5L116_9TELE</name>
<reference evidence="6" key="2">
    <citation type="submission" date="2025-09" db="UniProtKB">
        <authorList>
            <consortium name="Ensembl"/>
        </authorList>
    </citation>
    <scope>IDENTIFICATION</scope>
</reference>
<dbReference type="SUPFAM" id="SSF50242">
    <property type="entry name" value="TIMP-like"/>
    <property type="match status" value="1"/>
</dbReference>
<dbReference type="GO" id="GO:0005576">
    <property type="term" value="C:extracellular region"/>
    <property type="evidence" value="ECO:0007669"/>
    <property type="project" value="UniProtKB-SubCell"/>
</dbReference>
<keyword evidence="2" id="KW-0964">Secreted</keyword>
<organism evidence="6 7">
    <name type="scientific">Xiphophorus couchianus</name>
    <name type="common">Monterrey platyfish</name>
    <dbReference type="NCBI Taxonomy" id="32473"/>
    <lineage>
        <taxon>Eukaryota</taxon>
        <taxon>Metazoa</taxon>
        <taxon>Chordata</taxon>
        <taxon>Craniata</taxon>
        <taxon>Vertebrata</taxon>
        <taxon>Euteleostomi</taxon>
        <taxon>Actinopterygii</taxon>
        <taxon>Neopterygii</taxon>
        <taxon>Teleostei</taxon>
        <taxon>Neoteleostei</taxon>
        <taxon>Acanthomorphata</taxon>
        <taxon>Ovalentaria</taxon>
        <taxon>Atherinomorphae</taxon>
        <taxon>Cyprinodontiformes</taxon>
        <taxon>Poeciliidae</taxon>
        <taxon>Poeciliinae</taxon>
        <taxon>Xiphophorus</taxon>
    </lineage>
</organism>
<dbReference type="InterPro" id="IPR008993">
    <property type="entry name" value="TIMP-like_OB-fold"/>
</dbReference>
<dbReference type="Gene3D" id="2.40.50.120">
    <property type="match status" value="1"/>
</dbReference>
<dbReference type="GO" id="GO:0006508">
    <property type="term" value="P:proteolysis"/>
    <property type="evidence" value="ECO:0007669"/>
    <property type="project" value="TreeGrafter"/>
</dbReference>
<dbReference type="InterPro" id="IPR018933">
    <property type="entry name" value="Netrin_module_non-TIMP"/>
</dbReference>
<dbReference type="Pfam" id="PF01759">
    <property type="entry name" value="NTR"/>
    <property type="match status" value="1"/>
</dbReference>
<dbReference type="InterPro" id="IPR001134">
    <property type="entry name" value="Netrin_domain"/>
</dbReference>
<comment type="subcellular location">
    <subcellularLocation>
        <location evidence="1">Secreted</location>
    </subcellularLocation>
</comment>
<evidence type="ECO:0000256" key="2">
    <source>
        <dbReference type="ARBA" id="ARBA00022525"/>
    </source>
</evidence>
<dbReference type="GeneTree" id="ENSGT00940000160456"/>
<dbReference type="GO" id="GO:0004222">
    <property type="term" value="F:metalloendopeptidase activity"/>
    <property type="evidence" value="ECO:0007669"/>
    <property type="project" value="TreeGrafter"/>
</dbReference>
<evidence type="ECO:0000256" key="4">
    <source>
        <dbReference type="SAM" id="MobiDB-lite"/>
    </source>
</evidence>
<dbReference type="PROSITE" id="PS50189">
    <property type="entry name" value="NTR"/>
    <property type="match status" value="1"/>
</dbReference>
<feature type="domain" description="NTR" evidence="5">
    <location>
        <begin position="103"/>
        <end position="229"/>
    </location>
</feature>
<dbReference type="PANTHER" id="PTHR13723">
    <property type="entry name" value="ADAMTS A DISINTEGRIN AND METALLOPROTEASE WITH THROMBOSPONDIN MOTIFS PROTEASE"/>
    <property type="match status" value="1"/>
</dbReference>
<dbReference type="InterPro" id="IPR050439">
    <property type="entry name" value="ADAMTS_ADAMTS-like"/>
</dbReference>
<evidence type="ECO:0000313" key="7">
    <source>
        <dbReference type="Proteomes" id="UP000261380"/>
    </source>
</evidence>
<accession>A0A3B5L116</accession>
<dbReference type="InterPro" id="IPR010294">
    <property type="entry name" value="ADAMTS_spacer1"/>
</dbReference>
<dbReference type="Pfam" id="PF05986">
    <property type="entry name" value="ADAMTS_spacer1"/>
    <property type="match status" value="1"/>
</dbReference>
<dbReference type="Gene3D" id="2.60.120.830">
    <property type="match status" value="1"/>
</dbReference>
<keyword evidence="7" id="KW-1185">Reference proteome</keyword>
<sequence>MGRGFVINGNWKISVPGEYSVAGTKLLYRRSADTWESFEVPGPTQEDLHLMVLATDRNPGIEYEYWLPPDRYALHHGRRSPLRQAHHTASYFPRGQPTTPTTTSATTSRAPPNTARKPHWCDRRFLFISVAVFRGRVLGKLYRGEETRYDVQIIHTYRNRFRLEHREFLWVPNLCDCPDLQPGKQYVLMLRRHINYERTLNRILLEEDSYVVPYRPREDELLRPLQRLCSNRGTKSPAEIDEAV</sequence>
<dbReference type="GO" id="GO:0030198">
    <property type="term" value="P:extracellular matrix organization"/>
    <property type="evidence" value="ECO:0007669"/>
    <property type="project" value="TreeGrafter"/>
</dbReference>
<dbReference type="Ensembl" id="ENSXCOT00000003615.1">
    <property type="protein sequence ID" value="ENSXCOP00000003576.1"/>
    <property type="gene ID" value="ENSXCOG00000002821.1"/>
</dbReference>
<evidence type="ECO:0000256" key="1">
    <source>
        <dbReference type="ARBA" id="ARBA00004613"/>
    </source>
</evidence>
<dbReference type="Proteomes" id="UP000261380">
    <property type="component" value="Unplaced"/>
</dbReference>
<reference evidence="6" key="1">
    <citation type="submission" date="2025-08" db="UniProtKB">
        <authorList>
            <consortium name="Ensembl"/>
        </authorList>
    </citation>
    <scope>IDENTIFICATION</scope>
</reference>